<evidence type="ECO:0000313" key="4">
    <source>
        <dbReference type="Proteomes" id="UP000748752"/>
    </source>
</evidence>
<dbReference type="PROSITE" id="PS51857">
    <property type="entry name" value="CSD_2"/>
    <property type="match status" value="1"/>
</dbReference>
<dbReference type="InterPro" id="IPR002059">
    <property type="entry name" value="CSP_DNA-bd"/>
</dbReference>
<comment type="caution">
    <text evidence="3">The sequence shown here is derived from an EMBL/GenBank/DDBJ whole genome shotgun (WGS) entry which is preliminary data.</text>
</comment>
<dbReference type="SMART" id="SM00357">
    <property type="entry name" value="CSP"/>
    <property type="match status" value="1"/>
</dbReference>
<dbReference type="Pfam" id="PF02482">
    <property type="entry name" value="Ribosomal_S30AE"/>
    <property type="match status" value="1"/>
</dbReference>
<feature type="region of interest" description="Disordered" evidence="1">
    <location>
        <begin position="170"/>
        <end position="212"/>
    </location>
</feature>
<keyword evidence="4" id="KW-1185">Reference proteome</keyword>
<name>A0ABS1CK30_9GAMM</name>
<accession>A0ABS1CK30</accession>
<dbReference type="RefSeq" id="WP_200238345.1">
    <property type="nucleotide sequence ID" value="NZ_NRRV01000030.1"/>
</dbReference>
<dbReference type="InterPro" id="IPR011129">
    <property type="entry name" value="CSD"/>
</dbReference>
<dbReference type="EMBL" id="NRRV01000030">
    <property type="protein sequence ID" value="MBK1631706.1"/>
    <property type="molecule type" value="Genomic_DNA"/>
</dbReference>
<feature type="domain" description="CSD" evidence="2">
    <location>
        <begin position="119"/>
        <end position="183"/>
    </location>
</feature>
<dbReference type="SUPFAM" id="SSF50249">
    <property type="entry name" value="Nucleic acid-binding proteins"/>
    <property type="match status" value="1"/>
</dbReference>
<reference evidence="3 4" key="1">
    <citation type="journal article" date="2020" name="Microorganisms">
        <title>Osmotic Adaptation and Compatible Solute Biosynthesis of Phototrophic Bacteria as Revealed from Genome Analyses.</title>
        <authorList>
            <person name="Imhoff J.F."/>
            <person name="Rahn T."/>
            <person name="Kunzel S."/>
            <person name="Keller A."/>
            <person name="Neulinger S.C."/>
        </authorList>
    </citation>
    <scope>NUCLEOTIDE SEQUENCE [LARGE SCALE GENOMIC DNA]</scope>
    <source>
        <strain evidence="3 4">DSM 6210</strain>
    </source>
</reference>
<dbReference type="SUPFAM" id="SSF69754">
    <property type="entry name" value="Ribosome binding protein Y (YfiA homologue)"/>
    <property type="match status" value="1"/>
</dbReference>
<dbReference type="InterPro" id="IPR012340">
    <property type="entry name" value="NA-bd_OB-fold"/>
</dbReference>
<feature type="compositionally biased region" description="Basic and acidic residues" evidence="1">
    <location>
        <begin position="187"/>
        <end position="199"/>
    </location>
</feature>
<dbReference type="InterPro" id="IPR036567">
    <property type="entry name" value="RHF-like"/>
</dbReference>
<organism evidence="3 4">
    <name type="scientific">Thiohalocapsa halophila</name>
    <dbReference type="NCBI Taxonomy" id="69359"/>
    <lineage>
        <taxon>Bacteria</taxon>
        <taxon>Pseudomonadati</taxon>
        <taxon>Pseudomonadota</taxon>
        <taxon>Gammaproteobacteria</taxon>
        <taxon>Chromatiales</taxon>
        <taxon>Chromatiaceae</taxon>
        <taxon>Thiohalocapsa</taxon>
    </lineage>
</organism>
<dbReference type="Gene3D" id="2.40.50.140">
    <property type="entry name" value="Nucleic acid-binding proteins"/>
    <property type="match status" value="1"/>
</dbReference>
<proteinExistence type="predicted"/>
<dbReference type="Gene3D" id="3.30.160.100">
    <property type="entry name" value="Ribosome hibernation promotion factor-like"/>
    <property type="match status" value="1"/>
</dbReference>
<gene>
    <name evidence="3" type="ORF">CKO31_13305</name>
</gene>
<evidence type="ECO:0000259" key="2">
    <source>
        <dbReference type="PROSITE" id="PS51857"/>
    </source>
</evidence>
<evidence type="ECO:0000256" key="1">
    <source>
        <dbReference type="SAM" id="MobiDB-lite"/>
    </source>
</evidence>
<sequence>MQQPLEINFHDVSRSDWSVDLIRERAARLERYNDQIVSGQVIVSRPHHSQHKGMPYRVTIELRLPPQQTLAVTEEPDEVPRGEADLRPVINGAFDTMERRLKSLHRSTQREALAPAPDETRGLVVRLFSEDGYGFLRTPDGRELYFHQNAVLHDDFPRLAVGTEVRCEPEMGEAGPQASTVQIVNKPGERESEDTRQRADVTAGWRNTDALD</sequence>
<protein>
    <recommendedName>
        <fullName evidence="2">CSD domain-containing protein</fullName>
    </recommendedName>
</protein>
<dbReference type="Proteomes" id="UP000748752">
    <property type="component" value="Unassembled WGS sequence"/>
</dbReference>
<evidence type="ECO:0000313" key="3">
    <source>
        <dbReference type="EMBL" id="MBK1631706.1"/>
    </source>
</evidence>
<dbReference type="Pfam" id="PF00313">
    <property type="entry name" value="CSD"/>
    <property type="match status" value="1"/>
</dbReference>
<dbReference type="InterPro" id="IPR003489">
    <property type="entry name" value="RHF/RaiA"/>
</dbReference>